<feature type="coiled-coil region" evidence="1">
    <location>
        <begin position="31"/>
        <end position="65"/>
    </location>
</feature>
<dbReference type="EMBL" id="MT119360">
    <property type="protein sequence ID" value="QIQ66176.1"/>
    <property type="molecule type" value="Genomic_DNA"/>
</dbReference>
<keyword evidence="1" id="KW-0175">Coiled coil</keyword>
<dbReference type="Proteomes" id="UP000501773">
    <property type="component" value="Segment"/>
</dbReference>
<proteinExistence type="predicted"/>
<protein>
    <submittedName>
        <fullName evidence="2">Uncharacterized protein</fullName>
    </submittedName>
</protein>
<evidence type="ECO:0000313" key="3">
    <source>
        <dbReference type="Proteomes" id="UP000501773"/>
    </source>
</evidence>
<name>A0A6G9LN97_9CAUD</name>
<reference evidence="3" key="1">
    <citation type="submission" date="2020-02" db="EMBL/GenBank/DDBJ databases">
        <authorList>
            <person name="Olsen N.S."/>
            <person name="Forero-Junco L."/>
            <person name="Kot W."/>
            <person name="Hansen L.H."/>
        </authorList>
    </citation>
    <scope>NUCLEOTIDE SEQUENCE [LARGE SCALE GENOMIC DNA]</scope>
</reference>
<accession>A0A6G9LN97</accession>
<organism evidence="2 3">
    <name type="scientific">Enterococcus phage nattely</name>
    <dbReference type="NCBI Taxonomy" id="2719593"/>
    <lineage>
        <taxon>Viruses</taxon>
        <taxon>Duplodnaviria</taxon>
        <taxon>Heunggongvirae</taxon>
        <taxon>Uroviricota</taxon>
        <taxon>Caudoviricetes</taxon>
        <taxon>Andrewesvirinae</taxon>
        <taxon>Vipetofemvirus</taxon>
        <taxon>Vipetofemvirus nattely</taxon>
    </lineage>
</organism>
<keyword evidence="3" id="KW-1185">Reference proteome</keyword>
<evidence type="ECO:0000313" key="2">
    <source>
        <dbReference type="EMBL" id="QIQ66176.1"/>
    </source>
</evidence>
<sequence>MDIMTKMAEEKAKQIEEQCFMDEAQYLIKLYLDTVKDREEQKIKIAKLEKELSDEKLKFDKLNNKTQEIFRKVKDKL</sequence>
<gene>
    <name evidence="2" type="ORF">nattely_9</name>
</gene>
<evidence type="ECO:0000256" key="1">
    <source>
        <dbReference type="SAM" id="Coils"/>
    </source>
</evidence>